<evidence type="ECO:0000313" key="11">
    <source>
        <dbReference type="Proteomes" id="UP000275137"/>
    </source>
</evidence>
<dbReference type="Pfam" id="PF02224">
    <property type="entry name" value="Cytidylate_kin"/>
    <property type="match status" value="1"/>
</dbReference>
<dbReference type="GO" id="GO:0005524">
    <property type="term" value="F:ATP binding"/>
    <property type="evidence" value="ECO:0007669"/>
    <property type="project" value="UniProtKB-UniRule"/>
</dbReference>
<reference evidence="10 11" key="1">
    <citation type="submission" date="2018-10" db="EMBL/GenBank/DDBJ databases">
        <authorList>
            <person name="Chen W.-M."/>
        </authorList>
    </citation>
    <scope>NUCLEOTIDE SEQUENCE [LARGE SCALE GENOMIC DNA]</scope>
    <source>
        <strain evidence="10 11">H-5</strain>
    </source>
</reference>
<keyword evidence="2 8" id="KW-0808">Transferase</keyword>
<evidence type="ECO:0000256" key="8">
    <source>
        <dbReference type="HAMAP-Rule" id="MF_00238"/>
    </source>
</evidence>
<dbReference type="SUPFAM" id="SSF52540">
    <property type="entry name" value="P-loop containing nucleoside triphosphate hydrolases"/>
    <property type="match status" value="1"/>
</dbReference>
<organism evidence="10 11">
    <name type="scientific">Pseudomethylobacillus aquaticus</name>
    <dbReference type="NCBI Taxonomy" id="2676064"/>
    <lineage>
        <taxon>Bacteria</taxon>
        <taxon>Pseudomonadati</taxon>
        <taxon>Pseudomonadota</taxon>
        <taxon>Betaproteobacteria</taxon>
        <taxon>Nitrosomonadales</taxon>
        <taxon>Methylophilaceae</taxon>
        <taxon>Pseudomethylobacillus</taxon>
    </lineage>
</organism>
<evidence type="ECO:0000256" key="3">
    <source>
        <dbReference type="ARBA" id="ARBA00022741"/>
    </source>
</evidence>
<sequence>MNTASITVVAIDGPSASGKGSVAQRVAKHLGYGYLDSGALYRIVAHAAQQQNVSWQDAEALAALARGLHIEFHGEDVLVNGQDVGDAIRSEAMGKGASEVAVHGPLRAALLDVQHDFRQAPGLVADGRDMATVVFPDAAIKIFLTAAVEIRAERRYKQLLAKGAAADLSTILEDLKARDARDQQRAAAPLVQAEDAVLLDTSAIDLEQSVAQAIEIVANIKTIAL</sequence>
<dbReference type="CDD" id="cd02020">
    <property type="entry name" value="CMPK"/>
    <property type="match status" value="1"/>
</dbReference>
<dbReference type="GO" id="GO:0036430">
    <property type="term" value="F:CMP kinase activity"/>
    <property type="evidence" value="ECO:0007669"/>
    <property type="project" value="RHEA"/>
</dbReference>
<dbReference type="Gene3D" id="3.40.50.300">
    <property type="entry name" value="P-loop containing nucleotide triphosphate hydrolases"/>
    <property type="match status" value="1"/>
</dbReference>
<comment type="subcellular location">
    <subcellularLocation>
        <location evidence="8">Cytoplasm</location>
    </subcellularLocation>
</comment>
<comment type="similarity">
    <text evidence="1 8">Belongs to the cytidylate kinase family. Type 1 subfamily.</text>
</comment>
<feature type="binding site" evidence="8">
    <location>
        <begin position="13"/>
        <end position="21"/>
    </location>
    <ligand>
        <name>ATP</name>
        <dbReference type="ChEBI" id="CHEBI:30616"/>
    </ligand>
</feature>
<evidence type="ECO:0000256" key="6">
    <source>
        <dbReference type="ARBA" id="ARBA00047615"/>
    </source>
</evidence>
<dbReference type="InterPro" id="IPR027417">
    <property type="entry name" value="P-loop_NTPase"/>
</dbReference>
<evidence type="ECO:0000259" key="9">
    <source>
        <dbReference type="Pfam" id="PF02224"/>
    </source>
</evidence>
<dbReference type="RefSeq" id="WP_123236228.1">
    <property type="nucleotide sequence ID" value="NZ_RJVP01000001.1"/>
</dbReference>
<dbReference type="PANTHER" id="PTHR21299">
    <property type="entry name" value="CYTIDYLATE KINASE/PANTOATE-BETA-ALANINE LIGASE"/>
    <property type="match status" value="1"/>
</dbReference>
<accession>A0A3N0V6K9</accession>
<dbReference type="AlphaFoldDB" id="A0A3N0V6K9"/>
<name>A0A3N0V6K9_9PROT</name>
<keyword evidence="5 8" id="KW-0067">ATP-binding</keyword>
<evidence type="ECO:0000256" key="5">
    <source>
        <dbReference type="ARBA" id="ARBA00022840"/>
    </source>
</evidence>
<feature type="domain" description="Cytidylate kinase" evidence="9">
    <location>
        <begin position="9"/>
        <end position="217"/>
    </location>
</feature>
<dbReference type="GO" id="GO:0005829">
    <property type="term" value="C:cytosol"/>
    <property type="evidence" value="ECO:0007669"/>
    <property type="project" value="TreeGrafter"/>
</dbReference>
<dbReference type="Proteomes" id="UP000275137">
    <property type="component" value="Unassembled WGS sequence"/>
</dbReference>
<comment type="catalytic activity">
    <reaction evidence="6 8">
        <text>dCMP + ATP = dCDP + ADP</text>
        <dbReference type="Rhea" id="RHEA:25094"/>
        <dbReference type="ChEBI" id="CHEBI:30616"/>
        <dbReference type="ChEBI" id="CHEBI:57566"/>
        <dbReference type="ChEBI" id="CHEBI:58593"/>
        <dbReference type="ChEBI" id="CHEBI:456216"/>
        <dbReference type="EC" id="2.7.4.25"/>
    </reaction>
</comment>
<evidence type="ECO:0000256" key="2">
    <source>
        <dbReference type="ARBA" id="ARBA00022679"/>
    </source>
</evidence>
<keyword evidence="3 8" id="KW-0547">Nucleotide-binding</keyword>
<dbReference type="InterPro" id="IPR003136">
    <property type="entry name" value="Cytidylate_kin"/>
</dbReference>
<keyword evidence="4 8" id="KW-0418">Kinase</keyword>
<proteinExistence type="inferred from homology"/>
<dbReference type="PANTHER" id="PTHR21299:SF2">
    <property type="entry name" value="CYTIDYLATE KINASE"/>
    <property type="match status" value="1"/>
</dbReference>
<keyword evidence="11" id="KW-1185">Reference proteome</keyword>
<evidence type="ECO:0000256" key="1">
    <source>
        <dbReference type="ARBA" id="ARBA00009427"/>
    </source>
</evidence>
<comment type="catalytic activity">
    <reaction evidence="7 8">
        <text>CMP + ATP = CDP + ADP</text>
        <dbReference type="Rhea" id="RHEA:11600"/>
        <dbReference type="ChEBI" id="CHEBI:30616"/>
        <dbReference type="ChEBI" id="CHEBI:58069"/>
        <dbReference type="ChEBI" id="CHEBI:60377"/>
        <dbReference type="ChEBI" id="CHEBI:456216"/>
        <dbReference type="EC" id="2.7.4.25"/>
    </reaction>
</comment>
<keyword evidence="8" id="KW-0963">Cytoplasm</keyword>
<evidence type="ECO:0000256" key="4">
    <source>
        <dbReference type="ARBA" id="ARBA00022777"/>
    </source>
</evidence>
<comment type="caution">
    <text evidence="10">The sequence shown here is derived from an EMBL/GenBank/DDBJ whole genome shotgun (WGS) entry which is preliminary data.</text>
</comment>
<dbReference type="EC" id="2.7.4.25" evidence="8"/>
<dbReference type="NCBIfam" id="TIGR00017">
    <property type="entry name" value="cmk"/>
    <property type="match status" value="1"/>
</dbReference>
<dbReference type="HAMAP" id="MF_00238">
    <property type="entry name" value="Cytidyl_kinase_type1"/>
    <property type="match status" value="1"/>
</dbReference>
<dbReference type="EMBL" id="RJVP01000001">
    <property type="protein sequence ID" value="ROH88234.1"/>
    <property type="molecule type" value="Genomic_DNA"/>
</dbReference>
<dbReference type="InterPro" id="IPR011994">
    <property type="entry name" value="Cytidylate_kinase_dom"/>
</dbReference>
<evidence type="ECO:0000313" key="10">
    <source>
        <dbReference type="EMBL" id="ROH88234.1"/>
    </source>
</evidence>
<dbReference type="GO" id="GO:0006220">
    <property type="term" value="P:pyrimidine nucleotide metabolic process"/>
    <property type="evidence" value="ECO:0007669"/>
    <property type="project" value="UniProtKB-UniRule"/>
</dbReference>
<gene>
    <name evidence="8" type="primary">cmk</name>
    <name evidence="10" type="ORF">ED236_01835</name>
</gene>
<protein>
    <recommendedName>
        <fullName evidence="8">Cytidylate kinase</fullName>
        <shortName evidence="8">CK</shortName>
        <ecNumber evidence="8">2.7.4.25</ecNumber>
    </recommendedName>
    <alternativeName>
        <fullName evidence="8">Cytidine monophosphate kinase</fullName>
        <shortName evidence="8">CMP kinase</shortName>
    </alternativeName>
</protein>
<evidence type="ECO:0000256" key="7">
    <source>
        <dbReference type="ARBA" id="ARBA00048478"/>
    </source>
</evidence>
<dbReference type="GO" id="GO:0015949">
    <property type="term" value="P:nucleobase-containing small molecule interconversion"/>
    <property type="evidence" value="ECO:0007669"/>
    <property type="project" value="TreeGrafter"/>
</dbReference>
<dbReference type="GO" id="GO:0036431">
    <property type="term" value="F:dCMP kinase activity"/>
    <property type="evidence" value="ECO:0007669"/>
    <property type="project" value="InterPro"/>
</dbReference>